<dbReference type="GO" id="GO:0008360">
    <property type="term" value="P:regulation of cell shape"/>
    <property type="evidence" value="ECO:0007669"/>
    <property type="project" value="UniProtKB-KW"/>
</dbReference>
<evidence type="ECO:0000313" key="9">
    <source>
        <dbReference type="EMBL" id="PKU98308.1"/>
    </source>
</evidence>
<protein>
    <submittedName>
        <fullName evidence="9">Peptidoglycan bridge formation protein FemAB</fullName>
    </submittedName>
</protein>
<evidence type="ECO:0000256" key="7">
    <source>
        <dbReference type="ARBA" id="ARBA00023316"/>
    </source>
</evidence>
<dbReference type="EMBL" id="PCHB01000004">
    <property type="protein sequence ID" value="PKU98308.1"/>
    <property type="molecule type" value="Genomic_DNA"/>
</dbReference>
<dbReference type="PANTHER" id="PTHR36174">
    <property type="entry name" value="LIPID II:GLYCINE GLYCYLTRANSFERASE"/>
    <property type="match status" value="1"/>
</dbReference>
<evidence type="ECO:0000256" key="6">
    <source>
        <dbReference type="ARBA" id="ARBA00023315"/>
    </source>
</evidence>
<evidence type="ECO:0000256" key="1">
    <source>
        <dbReference type="ARBA" id="ARBA00009943"/>
    </source>
</evidence>
<evidence type="ECO:0000313" key="10">
    <source>
        <dbReference type="Proteomes" id="UP000233783"/>
    </source>
</evidence>
<dbReference type="InterPro" id="IPR003447">
    <property type="entry name" value="FEMABX"/>
</dbReference>
<proteinExistence type="inferred from homology"/>
<dbReference type="Proteomes" id="UP000233783">
    <property type="component" value="Unassembled WGS sequence"/>
</dbReference>
<reference evidence="9 10" key="1">
    <citation type="submission" date="2017-10" db="EMBL/GenBank/DDBJ databases">
        <title>Bifidobacterium genomics.</title>
        <authorList>
            <person name="Lugli G.A."/>
            <person name="Milani C."/>
            <person name="Mancabelli L."/>
        </authorList>
    </citation>
    <scope>NUCLEOTIDE SEQUENCE [LARGE SCALE GENOMIC DNA]</scope>
    <source>
        <strain evidence="9 10">1744B</strain>
    </source>
</reference>
<dbReference type="AlphaFoldDB" id="A0A2N3QYM5"/>
<keyword evidence="7" id="KW-0961">Cell wall biogenesis/degradation</keyword>
<dbReference type="Gene3D" id="3.40.630.30">
    <property type="match status" value="2"/>
</dbReference>
<dbReference type="GO" id="GO:0009252">
    <property type="term" value="P:peptidoglycan biosynthetic process"/>
    <property type="evidence" value="ECO:0007669"/>
    <property type="project" value="UniProtKB-KW"/>
</dbReference>
<comment type="caution">
    <text evidence="9">The sequence shown here is derived from an EMBL/GenBank/DDBJ whole genome shotgun (WGS) entry which is preliminary data.</text>
</comment>
<dbReference type="PANTHER" id="PTHR36174:SF2">
    <property type="entry name" value="AMINOACYLTRANSFERASE FEMA"/>
    <property type="match status" value="1"/>
</dbReference>
<keyword evidence="8" id="KW-0175">Coiled coil</keyword>
<evidence type="ECO:0000256" key="8">
    <source>
        <dbReference type="SAM" id="Coils"/>
    </source>
</evidence>
<evidence type="ECO:0000256" key="5">
    <source>
        <dbReference type="ARBA" id="ARBA00022984"/>
    </source>
</evidence>
<dbReference type="GO" id="GO:0016755">
    <property type="term" value="F:aminoacyltransferase activity"/>
    <property type="evidence" value="ECO:0007669"/>
    <property type="project" value="InterPro"/>
</dbReference>
<dbReference type="SUPFAM" id="SSF55729">
    <property type="entry name" value="Acyl-CoA N-acyltransferases (Nat)"/>
    <property type="match status" value="2"/>
</dbReference>
<keyword evidence="5" id="KW-0573">Peptidoglycan synthesis</keyword>
<comment type="similarity">
    <text evidence="1">Belongs to the FemABX family.</text>
</comment>
<dbReference type="InterPro" id="IPR016181">
    <property type="entry name" value="Acyl_CoA_acyltransferase"/>
</dbReference>
<dbReference type="Pfam" id="PF02388">
    <property type="entry name" value="FemAB"/>
    <property type="match status" value="1"/>
</dbReference>
<feature type="coiled-coil region" evidence="8">
    <location>
        <begin position="253"/>
        <end position="313"/>
    </location>
</feature>
<evidence type="ECO:0000256" key="2">
    <source>
        <dbReference type="ARBA" id="ARBA00022490"/>
    </source>
</evidence>
<gene>
    <name evidence="9" type="ORF">CQR56_0302</name>
</gene>
<dbReference type="Gene3D" id="1.20.58.90">
    <property type="match status" value="1"/>
</dbReference>
<name>A0A2N3QYM5_9BIFI</name>
<accession>A0A2N3QYM5</accession>
<keyword evidence="4" id="KW-0133">Cell shape</keyword>
<organism evidence="9 10">
    <name type="scientific">Bifidobacterium pseudolongum subsp. globosum</name>
    <dbReference type="NCBI Taxonomy" id="1690"/>
    <lineage>
        <taxon>Bacteria</taxon>
        <taxon>Bacillati</taxon>
        <taxon>Actinomycetota</taxon>
        <taxon>Actinomycetes</taxon>
        <taxon>Bifidobacteriales</taxon>
        <taxon>Bifidobacteriaceae</taxon>
        <taxon>Bifidobacterium</taxon>
    </lineage>
</organism>
<keyword evidence="6" id="KW-0012">Acyltransferase</keyword>
<keyword evidence="3" id="KW-0808">Transferase</keyword>
<keyword evidence="2" id="KW-0963">Cytoplasm</keyword>
<dbReference type="InterPro" id="IPR050644">
    <property type="entry name" value="PG_Glycine_Bridge_Synth"/>
</dbReference>
<sequence>MRALTFTELSRDDFEAFSERAAHGNFQQTVMAADLRKRNGAATRFVGVRDGAEIVAAALLETHGSGPATFCTVHDGPLCDYDDRELTTFFLDHLAAYAKRLHAVHLDITPEQPYRVLGADGGPIAGDPASNPDNAMIANITAAHMAHGGFTRGYTAVPRWRFVKDLTGIASAQQLLASFSKRTQWSVKRARSMGVRIRQIGMDELHIFSSIEQDTAERRHFAYRGEEYFRGFAQAYGEHAHFLIAEIDTCAYASAMQQKADDLQRLVDDLDAKIAVHETTKLRRRHNEESSNLAAARKRLDEARVLVERGERLPVAASLFVDMPQEVVYLFSGSLEEYKPFYASALIQYEAMLRLCVEQGIARYNFYGIDGVFDDPNSEGRGVLEFKQGFNGYVEELPGEFMRVLRPAIYRLEQFVHTVRSRKAGR</sequence>
<evidence type="ECO:0000256" key="3">
    <source>
        <dbReference type="ARBA" id="ARBA00022679"/>
    </source>
</evidence>
<dbReference type="PROSITE" id="PS51191">
    <property type="entry name" value="FEMABX"/>
    <property type="match status" value="1"/>
</dbReference>
<dbReference type="RefSeq" id="WP_101393158.1">
    <property type="nucleotide sequence ID" value="NZ_PCHB01000004.1"/>
</dbReference>
<dbReference type="GO" id="GO:0071555">
    <property type="term" value="P:cell wall organization"/>
    <property type="evidence" value="ECO:0007669"/>
    <property type="project" value="UniProtKB-KW"/>
</dbReference>
<evidence type="ECO:0000256" key="4">
    <source>
        <dbReference type="ARBA" id="ARBA00022960"/>
    </source>
</evidence>